<evidence type="ECO:0000313" key="3">
    <source>
        <dbReference type="Proteomes" id="UP000006695"/>
    </source>
</evidence>
<gene>
    <name evidence="2" type="ordered locus">Gura_3183</name>
</gene>
<dbReference type="Pfam" id="PF13692">
    <property type="entry name" value="Glyco_trans_1_4"/>
    <property type="match status" value="1"/>
</dbReference>
<dbReference type="STRING" id="351605.Gura_3183"/>
<accession>A5G6C6</accession>
<dbReference type="EMBL" id="CP000698">
    <property type="protein sequence ID" value="ABQ27344.1"/>
    <property type="molecule type" value="Genomic_DNA"/>
</dbReference>
<dbReference type="InterPro" id="IPR028098">
    <property type="entry name" value="Glyco_trans_4-like_N"/>
</dbReference>
<dbReference type="RefSeq" id="WP_011940008.1">
    <property type="nucleotide sequence ID" value="NC_009483.1"/>
</dbReference>
<dbReference type="GO" id="GO:0016757">
    <property type="term" value="F:glycosyltransferase activity"/>
    <property type="evidence" value="ECO:0007669"/>
    <property type="project" value="TreeGrafter"/>
</dbReference>
<dbReference type="AlphaFoldDB" id="A5G6C6"/>
<dbReference type="Pfam" id="PF13439">
    <property type="entry name" value="Glyco_transf_4"/>
    <property type="match status" value="1"/>
</dbReference>
<dbReference type="Proteomes" id="UP000006695">
    <property type="component" value="Chromosome"/>
</dbReference>
<dbReference type="HOGENOM" id="CLU_028014_4_1_7"/>
<dbReference type="CAZy" id="GT4">
    <property type="family name" value="Glycosyltransferase Family 4"/>
</dbReference>
<dbReference type="Gene3D" id="3.40.50.2000">
    <property type="entry name" value="Glycogen Phosphorylase B"/>
    <property type="match status" value="2"/>
</dbReference>
<dbReference type="PANTHER" id="PTHR12526:SF600">
    <property type="entry name" value="GLYCOSYL TRANSFERASE GROUP 1"/>
    <property type="match status" value="1"/>
</dbReference>
<dbReference type="KEGG" id="gur:Gura_3183"/>
<dbReference type="PANTHER" id="PTHR12526">
    <property type="entry name" value="GLYCOSYLTRANSFERASE"/>
    <property type="match status" value="1"/>
</dbReference>
<dbReference type="SUPFAM" id="SSF53756">
    <property type="entry name" value="UDP-Glycosyltransferase/glycogen phosphorylase"/>
    <property type="match status" value="1"/>
</dbReference>
<evidence type="ECO:0000259" key="1">
    <source>
        <dbReference type="Pfam" id="PF13439"/>
    </source>
</evidence>
<sequence>MQILVLTHRLPYPPIDGGKIVLFNFLKQFSSKGCNVLLQSIIPEEESNCETSELASLVNSFKFISKDVKNKKYRLALNTLFSNLPYNMAKYIYPDMLESILQALTQSSIDLVHVEHLHMAHYGVQIKKHFPHIPVVLRQHNAEHTILTRYADSLRNPLLKHVMEIQAQRLKEYEKRTIGIFDRILAITEEDRHRFIDLDPSVEERVHVAPAGVDISTISTVQREPSATDIVSIAAMDWIPNQQGIVWFLEEVLPLVLKESPKTKFYIIGKNTPEWLQRYRSETVQVLGFVDDPLPYLRKSRVAVVPLHVGGGMRVKILNYFAWGIPVVSTPVGAEGIFVKDGTDILIGGDPLSFARCVLTVLRDDEVSARLVAGGRELVESKYSWEKIVGNVLSGYENLVRRWR</sequence>
<keyword evidence="3" id="KW-1185">Reference proteome</keyword>
<reference evidence="2 3" key="1">
    <citation type="submission" date="2007-05" db="EMBL/GenBank/DDBJ databases">
        <title>Complete sequence of Geobacter uraniireducens Rf4.</title>
        <authorList>
            <consortium name="US DOE Joint Genome Institute"/>
            <person name="Copeland A."/>
            <person name="Lucas S."/>
            <person name="Lapidus A."/>
            <person name="Barry K."/>
            <person name="Detter J.C."/>
            <person name="Glavina del Rio T."/>
            <person name="Hammon N."/>
            <person name="Israni S."/>
            <person name="Dalin E."/>
            <person name="Tice H."/>
            <person name="Pitluck S."/>
            <person name="Chertkov O."/>
            <person name="Brettin T."/>
            <person name="Bruce D."/>
            <person name="Han C."/>
            <person name="Schmutz J."/>
            <person name="Larimer F."/>
            <person name="Land M."/>
            <person name="Hauser L."/>
            <person name="Kyrpides N."/>
            <person name="Mikhailova N."/>
            <person name="Shelobolina E."/>
            <person name="Aklujkar M."/>
            <person name="Lovley D."/>
            <person name="Richardson P."/>
        </authorList>
    </citation>
    <scope>NUCLEOTIDE SEQUENCE [LARGE SCALE GENOMIC DNA]</scope>
    <source>
        <strain evidence="2 3">Rf4</strain>
    </source>
</reference>
<proteinExistence type="predicted"/>
<organism evidence="2 3">
    <name type="scientific">Geotalea uraniireducens (strain Rf4)</name>
    <name type="common">Geobacter uraniireducens</name>
    <dbReference type="NCBI Taxonomy" id="351605"/>
    <lineage>
        <taxon>Bacteria</taxon>
        <taxon>Pseudomonadati</taxon>
        <taxon>Thermodesulfobacteriota</taxon>
        <taxon>Desulfuromonadia</taxon>
        <taxon>Geobacterales</taxon>
        <taxon>Geobacteraceae</taxon>
        <taxon>Geotalea</taxon>
    </lineage>
</organism>
<evidence type="ECO:0000313" key="2">
    <source>
        <dbReference type="EMBL" id="ABQ27344.1"/>
    </source>
</evidence>
<name>A5G6C6_GEOUR</name>
<dbReference type="OrthoDB" id="9807209at2"/>
<feature type="domain" description="Glycosyltransferase subfamily 4-like N-terminal" evidence="1">
    <location>
        <begin position="86"/>
        <end position="216"/>
    </location>
</feature>
<keyword evidence="2" id="KW-0808">Transferase</keyword>
<protein>
    <submittedName>
        <fullName evidence="2">Glycosyl transferase, group 1</fullName>
    </submittedName>
</protein>
<dbReference type="CDD" id="cd03801">
    <property type="entry name" value="GT4_PimA-like"/>
    <property type="match status" value="1"/>
</dbReference>